<feature type="signal peptide" evidence="1">
    <location>
        <begin position="1"/>
        <end position="16"/>
    </location>
</feature>
<protein>
    <submittedName>
        <fullName evidence="3">Signal peptide-containing protein</fullName>
    </submittedName>
</protein>
<reference evidence="3" key="1">
    <citation type="submission" date="2017-02" db="UniProtKB">
        <authorList>
            <consortium name="WormBaseParasite"/>
        </authorList>
    </citation>
    <scope>IDENTIFICATION</scope>
</reference>
<organism evidence="2 3">
    <name type="scientific">Parastrongyloides trichosuri</name>
    <name type="common">Possum-specific nematode worm</name>
    <dbReference type="NCBI Taxonomy" id="131310"/>
    <lineage>
        <taxon>Eukaryota</taxon>
        <taxon>Metazoa</taxon>
        <taxon>Ecdysozoa</taxon>
        <taxon>Nematoda</taxon>
        <taxon>Chromadorea</taxon>
        <taxon>Rhabditida</taxon>
        <taxon>Tylenchina</taxon>
        <taxon>Panagrolaimomorpha</taxon>
        <taxon>Strongyloidoidea</taxon>
        <taxon>Strongyloididae</taxon>
        <taxon>Parastrongyloides</taxon>
    </lineage>
</organism>
<evidence type="ECO:0000256" key="1">
    <source>
        <dbReference type="SAM" id="SignalP"/>
    </source>
</evidence>
<keyword evidence="2" id="KW-1185">Reference proteome</keyword>
<sequence>MLFITIILSFVYCVSSIDTKTVVRINDLAKDCLVSYFLGFKSTVYTPLNDISARRDFTRRKFSDDRKDLQREGYKINKSQILLINSVMKPKNGQPRRFSKLEFMRKCDLVPLYSNKDSHNRQFIFRNINGYIRKNRHMMKNLRIIGYCAYKKGGCGADIKLHKIEVSHKYFNINGTVYEPEYGIMLLDKDLKGFREKISNEGGNVHVRINLEYCYGWSSVKKFVTNTVKKVVHRKPLSKKVVKKIVKKNGRKVNKKTIKNNKQRTNRKLVIVKKNH</sequence>
<dbReference type="Proteomes" id="UP000038045">
    <property type="component" value="Unplaced"/>
</dbReference>
<proteinExistence type="predicted"/>
<keyword evidence="1" id="KW-0732">Signal</keyword>
<evidence type="ECO:0000313" key="2">
    <source>
        <dbReference type="Proteomes" id="UP000038045"/>
    </source>
</evidence>
<dbReference type="WBParaSite" id="PTRK_0000649400.1">
    <property type="protein sequence ID" value="PTRK_0000649400.1"/>
    <property type="gene ID" value="PTRK_0000649400"/>
</dbReference>
<name>A0A0N4ZFG3_PARTI</name>
<accession>A0A0N4ZFG3</accession>
<feature type="chain" id="PRO_5005891630" evidence="1">
    <location>
        <begin position="17"/>
        <end position="276"/>
    </location>
</feature>
<evidence type="ECO:0000313" key="3">
    <source>
        <dbReference type="WBParaSite" id="PTRK_0000649400.1"/>
    </source>
</evidence>
<dbReference type="AlphaFoldDB" id="A0A0N4ZFG3"/>